<evidence type="ECO:0000256" key="1">
    <source>
        <dbReference type="ARBA" id="ARBA00004123"/>
    </source>
</evidence>
<feature type="compositionally biased region" description="Polar residues" evidence="9">
    <location>
        <begin position="151"/>
        <end position="169"/>
    </location>
</feature>
<evidence type="ECO:0000256" key="3">
    <source>
        <dbReference type="ARBA" id="ARBA00022833"/>
    </source>
</evidence>
<evidence type="ECO:0000259" key="10">
    <source>
        <dbReference type="PROSITE" id="PS50048"/>
    </source>
</evidence>
<dbReference type="GO" id="GO:0005634">
    <property type="term" value="C:nucleus"/>
    <property type="evidence" value="ECO:0007669"/>
    <property type="project" value="UniProtKB-SubCell"/>
</dbReference>
<dbReference type="PANTHER" id="PTHR31845:SF21">
    <property type="entry name" value="REGULATORY PROTEIN LEU3"/>
    <property type="match status" value="1"/>
</dbReference>
<feature type="region of interest" description="Disordered" evidence="9">
    <location>
        <begin position="143"/>
        <end position="170"/>
    </location>
</feature>
<evidence type="ECO:0000256" key="9">
    <source>
        <dbReference type="SAM" id="MobiDB-lite"/>
    </source>
</evidence>
<keyword evidence="4" id="KW-0805">Transcription regulation</keyword>
<name>A0A9P9AZJ3_9HYPO</name>
<keyword evidence="7" id="KW-0539">Nucleus</keyword>
<dbReference type="EMBL" id="JAGPYM010000001">
    <property type="protein sequence ID" value="KAH6900334.1"/>
    <property type="molecule type" value="Genomic_DNA"/>
</dbReference>
<accession>A0A9P9AZJ3</accession>
<evidence type="ECO:0000313" key="12">
    <source>
        <dbReference type="Proteomes" id="UP000777438"/>
    </source>
</evidence>
<keyword evidence="5" id="KW-0238">DNA-binding</keyword>
<dbReference type="PROSITE" id="PS50048">
    <property type="entry name" value="ZN2_CY6_FUNGAL_2"/>
    <property type="match status" value="1"/>
</dbReference>
<dbReference type="CDD" id="cd00067">
    <property type="entry name" value="GAL4"/>
    <property type="match status" value="1"/>
</dbReference>
<dbReference type="OrthoDB" id="2341546at2759"/>
<evidence type="ECO:0000256" key="8">
    <source>
        <dbReference type="SAM" id="Coils"/>
    </source>
</evidence>
<organism evidence="11 12">
    <name type="scientific">Thelonectria olida</name>
    <dbReference type="NCBI Taxonomy" id="1576542"/>
    <lineage>
        <taxon>Eukaryota</taxon>
        <taxon>Fungi</taxon>
        <taxon>Dikarya</taxon>
        <taxon>Ascomycota</taxon>
        <taxon>Pezizomycotina</taxon>
        <taxon>Sordariomycetes</taxon>
        <taxon>Hypocreomycetidae</taxon>
        <taxon>Hypocreales</taxon>
        <taxon>Nectriaceae</taxon>
        <taxon>Thelonectria</taxon>
    </lineage>
</organism>
<dbReference type="Pfam" id="PF04082">
    <property type="entry name" value="Fungal_trans"/>
    <property type="match status" value="1"/>
</dbReference>
<evidence type="ECO:0000313" key="11">
    <source>
        <dbReference type="EMBL" id="KAH6900334.1"/>
    </source>
</evidence>
<keyword evidence="3" id="KW-0862">Zinc</keyword>
<feature type="coiled-coil region" evidence="8">
    <location>
        <begin position="111"/>
        <end position="138"/>
    </location>
</feature>
<dbReference type="Proteomes" id="UP000777438">
    <property type="component" value="Unassembled WGS sequence"/>
</dbReference>
<keyword evidence="8" id="KW-0175">Coiled coil</keyword>
<feature type="compositionally biased region" description="Polar residues" evidence="9">
    <location>
        <begin position="646"/>
        <end position="669"/>
    </location>
</feature>
<dbReference type="FunFam" id="4.10.240.10:FF:000003">
    <property type="entry name" value="C6 transcription factor (Leu3)"/>
    <property type="match status" value="1"/>
</dbReference>
<feature type="region of interest" description="Disordered" evidence="9">
    <location>
        <begin position="641"/>
        <end position="669"/>
    </location>
</feature>
<dbReference type="InterPro" id="IPR001138">
    <property type="entry name" value="Zn2Cys6_DnaBD"/>
</dbReference>
<comment type="caution">
    <text evidence="11">The sequence shown here is derived from an EMBL/GenBank/DDBJ whole genome shotgun (WGS) entry which is preliminary data.</text>
</comment>
<evidence type="ECO:0000256" key="6">
    <source>
        <dbReference type="ARBA" id="ARBA00023163"/>
    </source>
</evidence>
<reference evidence="11 12" key="1">
    <citation type="journal article" date="2021" name="Nat. Commun.">
        <title>Genetic determinants of endophytism in the Arabidopsis root mycobiome.</title>
        <authorList>
            <person name="Mesny F."/>
            <person name="Miyauchi S."/>
            <person name="Thiergart T."/>
            <person name="Pickel B."/>
            <person name="Atanasova L."/>
            <person name="Karlsson M."/>
            <person name="Huettel B."/>
            <person name="Barry K.W."/>
            <person name="Haridas S."/>
            <person name="Chen C."/>
            <person name="Bauer D."/>
            <person name="Andreopoulos W."/>
            <person name="Pangilinan J."/>
            <person name="LaButti K."/>
            <person name="Riley R."/>
            <person name="Lipzen A."/>
            <person name="Clum A."/>
            <person name="Drula E."/>
            <person name="Henrissat B."/>
            <person name="Kohler A."/>
            <person name="Grigoriev I.V."/>
            <person name="Martin F.M."/>
            <person name="Hacquard S."/>
        </authorList>
    </citation>
    <scope>NUCLEOTIDE SEQUENCE [LARGE SCALE GENOMIC DNA]</scope>
    <source>
        <strain evidence="11 12">MPI-CAGE-CH-0241</strain>
    </source>
</reference>
<evidence type="ECO:0000256" key="7">
    <source>
        <dbReference type="ARBA" id="ARBA00023242"/>
    </source>
</evidence>
<dbReference type="GO" id="GO:0000976">
    <property type="term" value="F:transcription cis-regulatory region binding"/>
    <property type="evidence" value="ECO:0007669"/>
    <property type="project" value="TreeGrafter"/>
</dbReference>
<keyword evidence="2" id="KW-0479">Metal-binding</keyword>
<dbReference type="AlphaFoldDB" id="A0A9P9AZJ3"/>
<feature type="region of interest" description="Disordered" evidence="9">
    <location>
        <begin position="1"/>
        <end position="72"/>
    </location>
</feature>
<evidence type="ECO:0000256" key="5">
    <source>
        <dbReference type="ARBA" id="ARBA00023125"/>
    </source>
</evidence>
<gene>
    <name evidence="11" type="ORF">B0T10DRAFT_394210</name>
</gene>
<sequence>MDGPTIVAAGGAASMSPTSPVSSRHGHGISNGHGAVKRKRSSMAGIESSPGSGLDDDHAEHEKKRQPGVKRACNECRQQKLRCDVVQEPFQSCSRCNRLKLECKIESNFKRIGKRSKHAEMEKEIERLRRNISRAKAQGYTLDEEEDLNSPIAQSNPTYSHTHTRNPSLMGSDEAVSSLLHLKRGGNYNMPRYTHELENVQLTEDNVTNLFNEFFAFYHPFLPFLNPQLAPDQYFQQHPLLFWSIISVAARRFSPPNVPGLLNNLSGPLTRFLWSTIGEVPSNYHVVKAMCLLCTWPLPTSTTSSDPTHILCGVMMKTATGIGLHRPNHIQDFSRVSVELNKEQLGDRVTTWAVCNIVAQSVGTGYGQPASSLYDWTLAARPGDDSPYRLLPDLEARLQIERFCDKVSKEMYSNASDPRGVAGDEHRAMLMRVYRRDYAELHASTMSQDLGPIVTLHLRAAALHMRLAGFFDSSKTPGYMDDLMGLWRATTSFLDDVLEVEKVTSPRESTGGTLLLYATNYINQMMVAAGFALLKMMRSFFCKTIDFQRGRNLFHQTIRAIRSSSVVNNDLQWRLAELMVQMWNGARLDNNQQAFNSNDDTPIQMDDSLQLKVRCRHSMSLVFDSVWRWREDYQALGRGNIDAAKQPTNPDSANESSASSTHLDTTLAPSNTLPAASMLTANGALTPSATGLPVAPAAAQNPMMGGMNYGDTNYDFFDPQHWMLDGLLDFNYSFVPPLEGA</sequence>
<dbReference type="GO" id="GO:0008270">
    <property type="term" value="F:zinc ion binding"/>
    <property type="evidence" value="ECO:0007669"/>
    <property type="project" value="InterPro"/>
</dbReference>
<dbReference type="SUPFAM" id="SSF57701">
    <property type="entry name" value="Zn2/Cys6 DNA-binding domain"/>
    <property type="match status" value="1"/>
</dbReference>
<dbReference type="InterPro" id="IPR051089">
    <property type="entry name" value="prtT"/>
</dbReference>
<dbReference type="Gene3D" id="4.10.240.10">
    <property type="entry name" value="Zn(2)-C6 fungal-type DNA-binding domain"/>
    <property type="match status" value="1"/>
</dbReference>
<dbReference type="PANTHER" id="PTHR31845">
    <property type="entry name" value="FINGER DOMAIN PROTEIN, PUTATIVE-RELATED"/>
    <property type="match status" value="1"/>
</dbReference>
<protein>
    <recommendedName>
        <fullName evidence="10">Zn(2)-C6 fungal-type domain-containing protein</fullName>
    </recommendedName>
</protein>
<keyword evidence="12" id="KW-1185">Reference proteome</keyword>
<dbReference type="PROSITE" id="PS00463">
    <property type="entry name" value="ZN2_CY6_FUNGAL_1"/>
    <property type="match status" value="1"/>
</dbReference>
<comment type="subcellular location">
    <subcellularLocation>
        <location evidence="1">Nucleus</location>
    </subcellularLocation>
</comment>
<dbReference type="SMART" id="SM00066">
    <property type="entry name" value="GAL4"/>
    <property type="match status" value="1"/>
</dbReference>
<proteinExistence type="predicted"/>
<dbReference type="CDD" id="cd12148">
    <property type="entry name" value="fungal_TF_MHR"/>
    <property type="match status" value="1"/>
</dbReference>
<dbReference type="InterPro" id="IPR007219">
    <property type="entry name" value="XnlR_reg_dom"/>
</dbReference>
<evidence type="ECO:0000256" key="2">
    <source>
        <dbReference type="ARBA" id="ARBA00022723"/>
    </source>
</evidence>
<evidence type="ECO:0000256" key="4">
    <source>
        <dbReference type="ARBA" id="ARBA00023015"/>
    </source>
</evidence>
<dbReference type="InterPro" id="IPR036864">
    <property type="entry name" value="Zn2-C6_fun-type_DNA-bd_sf"/>
</dbReference>
<dbReference type="GO" id="GO:0001216">
    <property type="term" value="F:DNA-binding transcription activator activity"/>
    <property type="evidence" value="ECO:0007669"/>
    <property type="project" value="UniProtKB-ARBA"/>
</dbReference>
<dbReference type="Pfam" id="PF00172">
    <property type="entry name" value="Zn_clus"/>
    <property type="match status" value="1"/>
</dbReference>
<feature type="compositionally biased region" description="Basic and acidic residues" evidence="9">
    <location>
        <begin position="55"/>
        <end position="65"/>
    </location>
</feature>
<keyword evidence="6" id="KW-0804">Transcription</keyword>
<dbReference type="GO" id="GO:0006351">
    <property type="term" value="P:DNA-templated transcription"/>
    <property type="evidence" value="ECO:0007669"/>
    <property type="project" value="InterPro"/>
</dbReference>
<feature type="domain" description="Zn(2)-C6 fungal-type" evidence="10">
    <location>
        <begin position="72"/>
        <end position="105"/>
    </location>
</feature>
<dbReference type="GO" id="GO:0000981">
    <property type="term" value="F:DNA-binding transcription factor activity, RNA polymerase II-specific"/>
    <property type="evidence" value="ECO:0007669"/>
    <property type="project" value="InterPro"/>
</dbReference>